<organism evidence="1">
    <name type="scientific">mine drainage metagenome</name>
    <dbReference type="NCBI Taxonomy" id="410659"/>
    <lineage>
        <taxon>unclassified sequences</taxon>
        <taxon>metagenomes</taxon>
        <taxon>ecological metagenomes</taxon>
    </lineage>
</organism>
<proteinExistence type="predicted"/>
<comment type="caution">
    <text evidence="1">The sequence shown here is derived from an EMBL/GenBank/DDBJ whole genome shotgun (WGS) entry which is preliminary data.</text>
</comment>
<accession>A0A1J5T1J0</accession>
<evidence type="ECO:0000313" key="1">
    <source>
        <dbReference type="EMBL" id="OIR06062.1"/>
    </source>
</evidence>
<reference evidence="1" key="1">
    <citation type="submission" date="2016-10" db="EMBL/GenBank/DDBJ databases">
        <title>Sequence of Gallionella enrichment culture.</title>
        <authorList>
            <person name="Poehlein A."/>
            <person name="Muehling M."/>
            <person name="Daniel R."/>
        </authorList>
    </citation>
    <scope>NUCLEOTIDE SEQUENCE</scope>
</reference>
<sequence>MSDFATFKQYYNLADHLIQKSSKDDVAETARLLAMNLAHYQSKYGALPLEETLAMIGIENPNDDQIQLLSDAMEILVGVLGNVVTRVGQEKH</sequence>
<dbReference type="AlphaFoldDB" id="A0A1J5T1J0"/>
<gene>
    <name evidence="1" type="ORF">GALL_118590</name>
</gene>
<protein>
    <submittedName>
        <fullName evidence="1">Uncharacterized protein</fullName>
    </submittedName>
</protein>
<name>A0A1J5T1J0_9ZZZZ</name>
<dbReference type="EMBL" id="MLJW01000046">
    <property type="protein sequence ID" value="OIR06062.1"/>
    <property type="molecule type" value="Genomic_DNA"/>
</dbReference>